<comment type="similarity">
    <text evidence="7">In the N-terminal section; belongs to the binding-protein-dependent transport system permease family.</text>
</comment>
<organism evidence="10 11">
    <name type="scientific">Chryseobacterium glaciei</name>
    <dbReference type="NCBI Taxonomy" id="1685010"/>
    <lineage>
        <taxon>Bacteria</taxon>
        <taxon>Pseudomonadati</taxon>
        <taxon>Bacteroidota</taxon>
        <taxon>Flavobacteriia</taxon>
        <taxon>Flavobacteriales</taxon>
        <taxon>Weeksellaceae</taxon>
        <taxon>Chryseobacterium group</taxon>
        <taxon>Chryseobacterium</taxon>
    </lineage>
</organism>
<dbReference type="PROSITE" id="PS50928">
    <property type="entry name" value="ABC_TM1"/>
    <property type="match status" value="1"/>
</dbReference>
<evidence type="ECO:0000256" key="1">
    <source>
        <dbReference type="ARBA" id="ARBA00004651"/>
    </source>
</evidence>
<dbReference type="InterPro" id="IPR051204">
    <property type="entry name" value="ABC_transp_perm/SBD"/>
</dbReference>
<dbReference type="Pfam" id="PF04069">
    <property type="entry name" value="OpuAC"/>
    <property type="match status" value="2"/>
</dbReference>
<dbReference type="KEGG" id="chh:A0O34_20965"/>
<feature type="transmembrane region" description="Helical" evidence="8">
    <location>
        <begin position="78"/>
        <end position="96"/>
    </location>
</feature>
<evidence type="ECO:0000256" key="2">
    <source>
        <dbReference type="ARBA" id="ARBA00022448"/>
    </source>
</evidence>
<gene>
    <name evidence="10" type="ORF">A0O34_20965</name>
</gene>
<accession>A0A172Y1A6</accession>
<dbReference type="InterPro" id="IPR000515">
    <property type="entry name" value="MetI-like"/>
</dbReference>
<dbReference type="FunFam" id="1.10.3720.10:FF:000001">
    <property type="entry name" value="Glycine betaine ABC transporter, permease"/>
    <property type="match status" value="1"/>
</dbReference>
<sequence length="521" mass="57462">MTQQSLWQFIIEQHEKLLTQITQHLGLTFLSLLLAIVVGVPLGILIARKRKLSSSVLGIAGILQTIPSIALLGFMIPAFGIGATPAIAALLIYALLPIIRNTYTGITEVNPTVIEAAKAMGMNKTQLLFKVEIPLAMPVIIAGIRTAAVINVGVATLASFVAAGGLGEFIFGGISLNNTNMILAGAIPAALLAILLDQAIAVLQKSGYRLFHKLKYIVPAILIIFGAIYLLTSVSENKLKAGFTPEFMGRQDGDLGLRSVYGLNVNPVVVSDAIMYKAAYEKELDLISGYSTDGRIKAFDLYVLNDDKKIFPPYFAAPIIKTKTLEKFPELEKTLNLLSGKFNDSIMTDLNYKSDYLHQTPEKIAKDFLIKNNLYKNSRKGNSGTVRIGSKIFGEQYILTEMYKMLIEGNTNYKVETKTGLGGTKICFDALMNDAIDFYPEYTGTGLLVLLKPTEQTIKKVSQSPDETYNYVNSEFQKQYGIQWLIPLGFNNSYALMMRRKQSKELNIKSISDLKNYIDSK</sequence>
<evidence type="ECO:0000256" key="6">
    <source>
        <dbReference type="ARBA" id="ARBA00035642"/>
    </source>
</evidence>
<comment type="subcellular location">
    <subcellularLocation>
        <location evidence="1 8">Cell membrane</location>
        <topology evidence="1 8">Multi-pass membrane protein</topology>
    </subcellularLocation>
</comment>
<dbReference type="Gene3D" id="1.10.3720.10">
    <property type="entry name" value="MetI-like"/>
    <property type="match status" value="1"/>
</dbReference>
<dbReference type="SUPFAM" id="SSF161098">
    <property type="entry name" value="MetI-like"/>
    <property type="match status" value="1"/>
</dbReference>
<evidence type="ECO:0000256" key="4">
    <source>
        <dbReference type="ARBA" id="ARBA00022989"/>
    </source>
</evidence>
<evidence type="ECO:0000256" key="8">
    <source>
        <dbReference type="RuleBase" id="RU363032"/>
    </source>
</evidence>
<dbReference type="Proteomes" id="UP000077824">
    <property type="component" value="Chromosome"/>
</dbReference>
<keyword evidence="11" id="KW-1185">Reference proteome</keyword>
<dbReference type="SUPFAM" id="SSF53850">
    <property type="entry name" value="Periplasmic binding protein-like II"/>
    <property type="match status" value="2"/>
</dbReference>
<feature type="transmembrane region" description="Helical" evidence="8">
    <location>
        <begin position="25"/>
        <end position="47"/>
    </location>
</feature>
<keyword evidence="4 8" id="KW-1133">Transmembrane helix</keyword>
<dbReference type="InterPro" id="IPR007210">
    <property type="entry name" value="ABC_Gly_betaine_transp_sub-bd"/>
</dbReference>
<evidence type="ECO:0000256" key="5">
    <source>
        <dbReference type="ARBA" id="ARBA00023136"/>
    </source>
</evidence>
<reference evidence="10 11" key="1">
    <citation type="submission" date="2016-04" db="EMBL/GenBank/DDBJ databases">
        <title>Complete Genome Sequence of Chryseobacterium sp. IHBB 10212.</title>
        <authorList>
            <person name="Pal M."/>
            <person name="Swarnkar M.K."/>
            <person name="Kaushal K."/>
            <person name="Chhibber S."/>
            <person name="Singh A.K."/>
            <person name="Gulati A."/>
        </authorList>
    </citation>
    <scope>NUCLEOTIDE SEQUENCE [LARGE SCALE GENOMIC DNA]</scope>
    <source>
        <strain evidence="10 11">IHBB 10212</strain>
    </source>
</reference>
<dbReference type="RefSeq" id="WP_066759028.1">
    <property type="nucleotide sequence ID" value="NZ_CP015199.1"/>
</dbReference>
<proteinExistence type="inferred from homology"/>
<dbReference type="PANTHER" id="PTHR30177">
    <property type="entry name" value="GLYCINE BETAINE/L-PROLINE TRANSPORT SYSTEM PERMEASE PROTEIN PROW"/>
    <property type="match status" value="1"/>
</dbReference>
<dbReference type="OrthoDB" id="9801163at2"/>
<feature type="transmembrane region" description="Helical" evidence="8">
    <location>
        <begin position="54"/>
        <end position="72"/>
    </location>
</feature>
<evidence type="ECO:0000259" key="9">
    <source>
        <dbReference type="PROSITE" id="PS50928"/>
    </source>
</evidence>
<dbReference type="EMBL" id="CP015199">
    <property type="protein sequence ID" value="ANF52835.1"/>
    <property type="molecule type" value="Genomic_DNA"/>
</dbReference>
<protein>
    <submittedName>
        <fullName evidence="10">ABC transporter permease</fullName>
    </submittedName>
</protein>
<evidence type="ECO:0000256" key="3">
    <source>
        <dbReference type="ARBA" id="ARBA00022692"/>
    </source>
</evidence>
<evidence type="ECO:0000313" key="10">
    <source>
        <dbReference type="EMBL" id="ANF52835.1"/>
    </source>
</evidence>
<evidence type="ECO:0000256" key="7">
    <source>
        <dbReference type="ARBA" id="ARBA00035652"/>
    </source>
</evidence>
<dbReference type="Pfam" id="PF00528">
    <property type="entry name" value="BPD_transp_1"/>
    <property type="match status" value="1"/>
</dbReference>
<dbReference type="GO" id="GO:0043190">
    <property type="term" value="C:ATP-binding cassette (ABC) transporter complex"/>
    <property type="evidence" value="ECO:0007669"/>
    <property type="project" value="InterPro"/>
</dbReference>
<feature type="domain" description="ABC transmembrane type-1" evidence="9">
    <location>
        <begin position="21"/>
        <end position="204"/>
    </location>
</feature>
<feature type="transmembrane region" description="Helical" evidence="8">
    <location>
        <begin position="214"/>
        <end position="231"/>
    </location>
</feature>
<keyword evidence="2 8" id="KW-0813">Transport</keyword>
<feature type="transmembrane region" description="Helical" evidence="8">
    <location>
        <begin position="181"/>
        <end position="202"/>
    </location>
</feature>
<comment type="similarity">
    <text evidence="6">In the C-terminal section; belongs to the OsmX family.</text>
</comment>
<dbReference type="InterPro" id="IPR035906">
    <property type="entry name" value="MetI-like_sf"/>
</dbReference>
<dbReference type="GO" id="GO:0031460">
    <property type="term" value="P:glycine betaine transport"/>
    <property type="evidence" value="ECO:0007669"/>
    <property type="project" value="UniProtKB-ARBA"/>
</dbReference>
<dbReference type="STRING" id="1685010.A0O34_20965"/>
<keyword evidence="3 8" id="KW-0812">Transmembrane</keyword>
<feature type="transmembrane region" description="Helical" evidence="8">
    <location>
        <begin position="135"/>
        <end position="161"/>
    </location>
</feature>
<name>A0A172Y1A6_9FLAO</name>
<keyword evidence="5 8" id="KW-0472">Membrane</keyword>
<comment type="similarity">
    <text evidence="8">Belongs to the binding-protein-dependent transport system permease family.</text>
</comment>
<evidence type="ECO:0000313" key="11">
    <source>
        <dbReference type="Proteomes" id="UP000077824"/>
    </source>
</evidence>
<dbReference type="AlphaFoldDB" id="A0A172Y1A6"/>
<dbReference type="PANTHER" id="PTHR30177:SF4">
    <property type="entry name" value="OSMOPROTECTANT IMPORT PERMEASE PROTEIN OSMW"/>
    <property type="match status" value="1"/>
</dbReference>
<dbReference type="GO" id="GO:0022857">
    <property type="term" value="F:transmembrane transporter activity"/>
    <property type="evidence" value="ECO:0007669"/>
    <property type="project" value="InterPro"/>
</dbReference>
<dbReference type="Gene3D" id="3.40.190.10">
    <property type="entry name" value="Periplasmic binding protein-like II"/>
    <property type="match status" value="2"/>
</dbReference>